<evidence type="ECO:0000313" key="1">
    <source>
        <dbReference type="EMBL" id="TQV69121.1"/>
    </source>
</evidence>
<organism evidence="1 2">
    <name type="scientific">Aliiroseovarius halocynthiae</name>
    <dbReference type="NCBI Taxonomy" id="985055"/>
    <lineage>
        <taxon>Bacteria</taxon>
        <taxon>Pseudomonadati</taxon>
        <taxon>Pseudomonadota</taxon>
        <taxon>Alphaproteobacteria</taxon>
        <taxon>Rhodobacterales</taxon>
        <taxon>Paracoccaceae</taxon>
        <taxon>Aliiroseovarius</taxon>
    </lineage>
</organism>
<name>A0A545SVZ2_9RHOB</name>
<dbReference type="RefSeq" id="WP_142852873.1">
    <property type="nucleotide sequence ID" value="NZ_FXWW01000001.1"/>
</dbReference>
<dbReference type="Proteomes" id="UP000315816">
    <property type="component" value="Unassembled WGS sequence"/>
</dbReference>
<reference evidence="1 2" key="1">
    <citation type="submission" date="2019-06" db="EMBL/GenBank/DDBJ databases">
        <title>A novel species of marine bacteria.</title>
        <authorList>
            <person name="Wang Y."/>
        </authorList>
    </citation>
    <scope>NUCLEOTIDE SEQUENCE [LARGE SCALE GENOMIC DNA]</scope>
    <source>
        <strain evidence="1 2">MA1-10</strain>
    </source>
</reference>
<keyword evidence="2" id="KW-1185">Reference proteome</keyword>
<proteinExistence type="predicted"/>
<accession>A0A545SVZ2</accession>
<comment type="caution">
    <text evidence="1">The sequence shown here is derived from an EMBL/GenBank/DDBJ whole genome shotgun (WGS) entry which is preliminary data.</text>
</comment>
<sequence>MDEGTGHEILMACSVFEKMSAGQISDLAPDMVISKFVCGALDCLDISQRLIASGFSGRYYVIVPDLPDPQIIADEIRQTCPEINIHVVTNMLNE</sequence>
<dbReference type="EMBL" id="VICH01000004">
    <property type="protein sequence ID" value="TQV69121.1"/>
    <property type="molecule type" value="Genomic_DNA"/>
</dbReference>
<evidence type="ECO:0000313" key="2">
    <source>
        <dbReference type="Proteomes" id="UP000315816"/>
    </source>
</evidence>
<gene>
    <name evidence="1" type="ORF">FIL88_06010</name>
</gene>
<dbReference type="OrthoDB" id="7864872at2"/>
<dbReference type="AlphaFoldDB" id="A0A545SVZ2"/>
<protein>
    <submittedName>
        <fullName evidence="1">Uncharacterized protein</fullName>
    </submittedName>
</protein>